<accession>A0A7I7WCJ0</accession>
<keyword evidence="3" id="KW-0560">Oxidoreductase</keyword>
<dbReference type="NCBIfam" id="TIGR02423">
    <property type="entry name" value="protocat_alph"/>
    <property type="match status" value="1"/>
</dbReference>
<dbReference type="EMBL" id="MVHM01000017">
    <property type="protein sequence ID" value="ORA33774.1"/>
    <property type="molecule type" value="Genomic_DNA"/>
</dbReference>
<dbReference type="InterPro" id="IPR000627">
    <property type="entry name" value="Intradiol_dOase_C"/>
</dbReference>
<feature type="domain" description="Intradiol ring-cleavage dioxygenases" evidence="4">
    <location>
        <begin position="30"/>
        <end position="103"/>
    </location>
</feature>
<evidence type="ECO:0000256" key="1">
    <source>
        <dbReference type="ARBA" id="ARBA00007825"/>
    </source>
</evidence>
<comment type="similarity">
    <text evidence="1">Belongs to the intradiol ring-cleavage dioxygenase family.</text>
</comment>
<dbReference type="PANTHER" id="PTHR33711:SF9">
    <property type="entry name" value="PROTOCATECHUATE 3,4-DIOXYGENASE ALPHA CHAIN"/>
    <property type="match status" value="1"/>
</dbReference>
<dbReference type="Gene3D" id="2.60.130.10">
    <property type="entry name" value="Aromatic compound dioxygenase"/>
    <property type="match status" value="1"/>
</dbReference>
<evidence type="ECO:0000256" key="2">
    <source>
        <dbReference type="ARBA" id="ARBA00022964"/>
    </source>
</evidence>
<dbReference type="OrthoDB" id="4417174at2"/>
<name>A0A7I7WCJ0_9MYCO</name>
<proteinExistence type="inferred from homology"/>
<organism evidence="6 7">
    <name type="scientific">Mycobacterium branderi</name>
    <dbReference type="NCBI Taxonomy" id="43348"/>
    <lineage>
        <taxon>Bacteria</taxon>
        <taxon>Bacillati</taxon>
        <taxon>Actinomycetota</taxon>
        <taxon>Actinomycetes</taxon>
        <taxon>Mycobacteriales</taxon>
        <taxon>Mycobacteriaceae</taxon>
        <taxon>Mycobacterium</taxon>
    </lineage>
</organism>
<evidence type="ECO:0000256" key="3">
    <source>
        <dbReference type="ARBA" id="ARBA00023002"/>
    </source>
</evidence>
<dbReference type="AlphaFoldDB" id="A0A7I7WCJ0"/>
<dbReference type="Pfam" id="PF00775">
    <property type="entry name" value="Dioxygenase_C"/>
    <property type="match status" value="1"/>
</dbReference>
<dbReference type="Proteomes" id="UP000192441">
    <property type="component" value="Unassembled WGS sequence"/>
</dbReference>
<dbReference type="PANTHER" id="PTHR33711">
    <property type="entry name" value="DIOXYGENASE, PUTATIVE (AFU_ORTHOLOGUE AFUA_2G02910)-RELATED"/>
    <property type="match status" value="1"/>
</dbReference>
<keyword evidence="8" id="KW-1185">Reference proteome</keyword>
<evidence type="ECO:0000313" key="5">
    <source>
        <dbReference type="EMBL" id="BBZ14243.1"/>
    </source>
</evidence>
<dbReference type="EMBL" id="AP022606">
    <property type="protein sequence ID" value="BBZ14243.1"/>
    <property type="molecule type" value="Genomic_DNA"/>
</dbReference>
<gene>
    <name evidence="5" type="primary">pcaG</name>
    <name evidence="6" type="ORF">BST20_21280</name>
    <name evidence="5" type="ORF">MBRA_44380</name>
</gene>
<reference evidence="5 8" key="2">
    <citation type="journal article" date="2019" name="Emerg. Microbes Infect.">
        <title>Comprehensive subspecies identification of 175 nontuberculous mycobacteria species based on 7547 genomic profiles.</title>
        <authorList>
            <person name="Matsumoto Y."/>
            <person name="Kinjo T."/>
            <person name="Motooka D."/>
            <person name="Nabeya D."/>
            <person name="Jung N."/>
            <person name="Uechi K."/>
            <person name="Horii T."/>
            <person name="Iida T."/>
            <person name="Fujita J."/>
            <person name="Nakamura S."/>
        </authorList>
    </citation>
    <scope>NUCLEOTIDE SEQUENCE [LARGE SCALE GENOMIC DNA]</scope>
    <source>
        <strain evidence="5 8">JCM 12687</strain>
    </source>
</reference>
<protein>
    <submittedName>
        <fullName evidence="6">Protocatechuate 3,4-dioxygenase subunit alpha</fullName>
    </submittedName>
</protein>
<sequence>MREFACTPAQTVGPFFHCALPYPGDNRLVGDDHPDAIRLYGRVYDGAGDGIPDALVELWQADPDGDVVAHPGSLRRGAGFTGWGRCATDAAGDYRFTTLTPGPPSFFAIVVFARGLLNRLFTRAYLPGADLDRLLSGIDPARRDTMVCVAEPTGYRFDIHLQGEHETVFLMYHGDPR</sequence>
<dbReference type="InterPro" id="IPR050770">
    <property type="entry name" value="Intradiol_RC_Dioxygenase"/>
</dbReference>
<dbReference type="GO" id="GO:0008199">
    <property type="term" value="F:ferric iron binding"/>
    <property type="evidence" value="ECO:0007669"/>
    <property type="project" value="InterPro"/>
</dbReference>
<keyword evidence="2" id="KW-0223">Dioxygenase</keyword>
<evidence type="ECO:0000313" key="6">
    <source>
        <dbReference type="EMBL" id="ORA33774.1"/>
    </source>
</evidence>
<dbReference type="Proteomes" id="UP000467379">
    <property type="component" value="Chromosome"/>
</dbReference>
<dbReference type="InterPro" id="IPR015889">
    <property type="entry name" value="Intradiol_dOase_core"/>
</dbReference>
<evidence type="ECO:0000259" key="4">
    <source>
        <dbReference type="Pfam" id="PF00775"/>
    </source>
</evidence>
<dbReference type="GO" id="GO:0018578">
    <property type="term" value="F:protocatechuate 3,4-dioxygenase activity"/>
    <property type="evidence" value="ECO:0007669"/>
    <property type="project" value="InterPro"/>
</dbReference>
<dbReference type="RefSeq" id="WP_083133397.1">
    <property type="nucleotide sequence ID" value="NZ_AP022606.1"/>
</dbReference>
<dbReference type="InterPro" id="IPR012786">
    <property type="entry name" value="Protocat_dOase_a"/>
</dbReference>
<evidence type="ECO:0000313" key="7">
    <source>
        <dbReference type="Proteomes" id="UP000192441"/>
    </source>
</evidence>
<reference evidence="5" key="3">
    <citation type="submission" date="2020-02" db="EMBL/GenBank/DDBJ databases">
        <authorList>
            <person name="Matsumoto Y."/>
            <person name="Motooka D."/>
            <person name="Nakamura S."/>
        </authorList>
    </citation>
    <scope>NUCLEOTIDE SEQUENCE</scope>
    <source>
        <strain evidence="5">JCM 12687</strain>
    </source>
</reference>
<evidence type="ECO:0000313" key="8">
    <source>
        <dbReference type="Proteomes" id="UP000467379"/>
    </source>
</evidence>
<dbReference type="SUPFAM" id="SSF49482">
    <property type="entry name" value="Aromatic compound dioxygenase"/>
    <property type="match status" value="1"/>
</dbReference>
<reference evidence="6 7" key="1">
    <citation type="submission" date="2016-12" db="EMBL/GenBank/DDBJ databases">
        <title>The new phylogeny of genus Mycobacterium.</title>
        <authorList>
            <person name="Tortoli E."/>
            <person name="Trovato A."/>
            <person name="Cirillo D.M."/>
        </authorList>
    </citation>
    <scope>NUCLEOTIDE SEQUENCE [LARGE SCALE GENOMIC DNA]</scope>
    <source>
        <strain evidence="6 7">DSM 44624</strain>
    </source>
</reference>